<dbReference type="Proteomes" id="UP000000580">
    <property type="component" value="Chromosome"/>
</dbReference>
<evidence type="ECO:0000313" key="2">
    <source>
        <dbReference type="Proteomes" id="UP000000580"/>
    </source>
</evidence>
<dbReference type="STRING" id="262316.MAP_4252c"/>
<gene>
    <name evidence="1" type="ordered locus">MAP_4252c</name>
</gene>
<organism evidence="1 2">
    <name type="scientific">Mycolicibacterium paratuberculosis (strain ATCC BAA-968 / K-10)</name>
    <name type="common">Mycobacterium paratuberculosis</name>
    <dbReference type="NCBI Taxonomy" id="262316"/>
    <lineage>
        <taxon>Bacteria</taxon>
        <taxon>Bacillati</taxon>
        <taxon>Actinomycetota</taxon>
        <taxon>Actinomycetes</taxon>
        <taxon>Mycobacteriales</taxon>
        <taxon>Mycobacteriaceae</taxon>
        <taxon>Mycobacterium</taxon>
        <taxon>Mycobacterium avium complex (MAC)</taxon>
    </lineage>
</organism>
<name>Q73S24_MYCPA</name>
<protein>
    <submittedName>
        <fullName evidence="1">Uncharacterized protein</fullName>
    </submittedName>
</protein>
<dbReference type="HOGENOM" id="CLU_189126_0_0_11"/>
<keyword evidence="2" id="KW-1185">Reference proteome</keyword>
<proteinExistence type="predicted"/>
<dbReference type="KEGG" id="mpa:MAP_4252c"/>
<dbReference type="EMBL" id="AE016958">
    <property type="protein sequence ID" value="AAS06802.1"/>
    <property type="molecule type" value="Genomic_DNA"/>
</dbReference>
<dbReference type="AlphaFoldDB" id="Q73S24"/>
<dbReference type="NCBIfam" id="NF040652">
    <property type="entry name" value="Mbox_reg_Rv1535"/>
    <property type="match status" value="1"/>
</dbReference>
<accession>Q73S24</accession>
<reference evidence="1 2" key="1">
    <citation type="journal article" date="2005" name="Proc. Natl. Acad. Sci. U.S.A.">
        <title>The complete genome sequence of Mycobacterium avium subspecies paratuberculosis.</title>
        <authorList>
            <person name="Li L."/>
            <person name="Bannantine J.P."/>
            <person name="Zhang Q."/>
            <person name="Amonsin A."/>
            <person name="May B.J."/>
            <person name="Alt D."/>
            <person name="Banerji N."/>
            <person name="Kanjilal S."/>
            <person name="Kapur V."/>
        </authorList>
    </citation>
    <scope>NUCLEOTIDE SEQUENCE [LARGE SCALE GENOMIC DNA]</scope>
    <source>
        <strain evidence="2">ATCC BAA-968 / K-10</strain>
    </source>
</reference>
<dbReference type="NCBIfam" id="NF040653">
    <property type="entry name" value="Rv1535_dom"/>
    <property type="match status" value="1"/>
</dbReference>
<evidence type="ECO:0000313" key="1">
    <source>
        <dbReference type="EMBL" id="AAS06802.1"/>
    </source>
</evidence>
<sequence>MPSHQFSRRRIDFLRPAAGRHEEAIMTAIRCDDVVTATRVPAARQARPPRPAPADSGSPLMDMTTRLLAIPLHQLYALLWRVGIIEVRA</sequence>